<dbReference type="OrthoDB" id="4963323at2"/>
<dbReference type="GeneID" id="84809055"/>
<name>A0A250FR70_9FLAO</name>
<dbReference type="RefSeq" id="WP_095910840.1">
    <property type="nucleotide sequence ID" value="NZ_CP022386.1"/>
</dbReference>
<dbReference type="KEGG" id="cgh:CGC50_10885"/>
<reference evidence="2" key="1">
    <citation type="submission" date="2017-06" db="EMBL/GenBank/DDBJ databases">
        <title>Capnocytophaga spp. assemblies.</title>
        <authorList>
            <person name="Gulvik C.A."/>
        </authorList>
    </citation>
    <scope>NUCLEOTIDE SEQUENCE [LARGE SCALE GENOMIC DNA]</scope>
    <source>
        <strain evidence="2">H1496</strain>
    </source>
</reference>
<gene>
    <name evidence="1" type="ORF">CGC50_10885</name>
</gene>
<sequence>MDTQVEMLLDSILVACPQKIFVKKVKQIKKKYSFKSKDTMQSIRELCSLLYIVDQEELALQVANLIDKLEYTGNMLIWMNVYGVIIVESLIYAKRGENEKVKTCRKTIEDVYLYSGDEDEQSVSMKVFKRIMNGEGFYLDRIKQDQESKDLKAEIFHHLLQFEELLFIRAMGGSEAYPIEKLDPMIEEEKQFIAKHIDKALF</sequence>
<protein>
    <submittedName>
        <fullName evidence="1">Uncharacterized protein</fullName>
    </submittedName>
</protein>
<dbReference type="InterPro" id="IPR046553">
    <property type="entry name" value="DUF6707"/>
</dbReference>
<evidence type="ECO:0000313" key="1">
    <source>
        <dbReference type="EMBL" id="ATA87610.1"/>
    </source>
</evidence>
<dbReference type="Pfam" id="PF20453">
    <property type="entry name" value="DUF6707"/>
    <property type="match status" value="1"/>
</dbReference>
<proteinExistence type="predicted"/>
<evidence type="ECO:0000313" key="2">
    <source>
        <dbReference type="Proteomes" id="UP000217250"/>
    </source>
</evidence>
<dbReference type="Proteomes" id="UP000217250">
    <property type="component" value="Chromosome"/>
</dbReference>
<dbReference type="AlphaFoldDB" id="A0A250FR70"/>
<organism evidence="1 2">
    <name type="scientific">Capnocytophaga gingivalis</name>
    <dbReference type="NCBI Taxonomy" id="1017"/>
    <lineage>
        <taxon>Bacteria</taxon>
        <taxon>Pseudomonadati</taxon>
        <taxon>Bacteroidota</taxon>
        <taxon>Flavobacteriia</taxon>
        <taxon>Flavobacteriales</taxon>
        <taxon>Flavobacteriaceae</taxon>
        <taxon>Capnocytophaga</taxon>
    </lineage>
</organism>
<accession>A0A250FR70</accession>
<dbReference type="EMBL" id="CP022386">
    <property type="protein sequence ID" value="ATA87610.1"/>
    <property type="molecule type" value="Genomic_DNA"/>
</dbReference>